<comment type="caution">
    <text evidence="6">The sequence shown here is derived from an EMBL/GenBank/DDBJ whole genome shotgun (WGS) entry which is preliminary data.</text>
</comment>
<reference evidence="6" key="2">
    <citation type="submission" date="2023-06" db="EMBL/GenBank/DDBJ databases">
        <title>Long-read-based genome assembly of the green algal bacterivore Cymbomonas tetramitiformis.</title>
        <authorList>
            <person name="Gyaltshen Y."/>
            <person name="Rozenberg A."/>
            <person name="Paasch A."/>
            <person name="Burns J.A."/>
            <person name="Warring S."/>
            <person name="Larson R."/>
            <person name="Maurer-Alcala X."/>
            <person name="Dacks J."/>
            <person name="Kim E."/>
        </authorList>
    </citation>
    <scope>NUCLEOTIDE SEQUENCE</scope>
    <source>
        <strain evidence="6">PLY_AMNH</strain>
    </source>
</reference>
<evidence type="ECO:0000256" key="4">
    <source>
        <dbReference type="SAM" id="MobiDB-lite"/>
    </source>
</evidence>
<dbReference type="InterPro" id="IPR011610">
    <property type="entry name" value="SAM_mthyl_Trfase_ML2640-like"/>
</dbReference>
<feature type="region of interest" description="Disordered" evidence="4">
    <location>
        <begin position="33"/>
        <end position="78"/>
    </location>
</feature>
<evidence type="ECO:0000313" key="7">
    <source>
        <dbReference type="Proteomes" id="UP001190700"/>
    </source>
</evidence>
<dbReference type="PANTHER" id="PTHR43619:SF2">
    <property type="entry name" value="S-ADENOSYL-L-METHIONINE-DEPENDENT METHYLTRANSFERASES SUPERFAMILY PROTEIN"/>
    <property type="match status" value="1"/>
</dbReference>
<dbReference type="EMBL" id="LGRX02030191">
    <property type="protein sequence ID" value="KAK3246009.1"/>
    <property type="molecule type" value="Genomic_DNA"/>
</dbReference>
<dbReference type="PANTHER" id="PTHR43619">
    <property type="entry name" value="S-ADENOSYL-L-METHIONINE-DEPENDENT METHYLTRANSFERASE YKTD-RELATED"/>
    <property type="match status" value="1"/>
</dbReference>
<evidence type="ECO:0000256" key="1">
    <source>
        <dbReference type="ARBA" id="ARBA00008138"/>
    </source>
</evidence>
<evidence type="ECO:0000256" key="2">
    <source>
        <dbReference type="ARBA" id="ARBA00022603"/>
    </source>
</evidence>
<proteinExistence type="inferred from homology"/>
<keyword evidence="7" id="KW-1185">Reference proteome</keyword>
<keyword evidence="3" id="KW-0808">Transferase</keyword>
<dbReference type="InterPro" id="IPR007213">
    <property type="entry name" value="Ppm1/Ppm2/Tcmp"/>
</dbReference>
<evidence type="ECO:0000313" key="6">
    <source>
        <dbReference type="EMBL" id="KAK3246009.1"/>
    </source>
</evidence>
<gene>
    <name evidence="6" type="ORF">CYMTET_44444</name>
    <name evidence="5" type="ORF">CYMTET_52481</name>
</gene>
<name>A0AAE0EZK2_9CHLO</name>
<dbReference type="EMBL" id="LGRX02034590">
    <property type="protein sequence ID" value="KAK3237449.1"/>
    <property type="molecule type" value="Genomic_DNA"/>
</dbReference>
<feature type="compositionally biased region" description="Basic and acidic residues" evidence="4">
    <location>
        <begin position="35"/>
        <end position="44"/>
    </location>
</feature>
<keyword evidence="2" id="KW-0489">Methyltransferase</keyword>
<organism evidence="6 7">
    <name type="scientific">Cymbomonas tetramitiformis</name>
    <dbReference type="NCBI Taxonomy" id="36881"/>
    <lineage>
        <taxon>Eukaryota</taxon>
        <taxon>Viridiplantae</taxon>
        <taxon>Chlorophyta</taxon>
        <taxon>Pyramimonadophyceae</taxon>
        <taxon>Pyramimonadales</taxon>
        <taxon>Pyramimonadaceae</taxon>
        <taxon>Cymbomonas</taxon>
    </lineage>
</organism>
<dbReference type="SUPFAM" id="SSF53335">
    <property type="entry name" value="S-adenosyl-L-methionine-dependent methyltransferases"/>
    <property type="match status" value="1"/>
</dbReference>
<dbReference type="InterPro" id="IPR029063">
    <property type="entry name" value="SAM-dependent_MTases_sf"/>
</dbReference>
<evidence type="ECO:0000313" key="5">
    <source>
        <dbReference type="EMBL" id="KAK3237449.1"/>
    </source>
</evidence>
<reference evidence="6 7" key="1">
    <citation type="journal article" date="2015" name="Genome Biol. Evol.">
        <title>Comparative Genomics of a Bacterivorous Green Alga Reveals Evolutionary Causalities and Consequences of Phago-Mixotrophic Mode of Nutrition.</title>
        <authorList>
            <person name="Burns J.A."/>
            <person name="Paasch A."/>
            <person name="Narechania A."/>
            <person name="Kim E."/>
        </authorList>
    </citation>
    <scope>NUCLEOTIDE SEQUENCE [LARGE SCALE GENOMIC DNA]</scope>
    <source>
        <strain evidence="6">PLY_AMNH</strain>
    </source>
</reference>
<evidence type="ECO:0000256" key="3">
    <source>
        <dbReference type="ARBA" id="ARBA00022679"/>
    </source>
</evidence>
<protein>
    <recommendedName>
        <fullName evidence="8">S-adenosyl-L-methionine-dependent methyltransferase</fullName>
    </recommendedName>
</protein>
<dbReference type="AlphaFoldDB" id="A0AAE0EZK2"/>
<accession>A0AAE0EZK2</accession>
<dbReference type="Gene3D" id="3.40.50.150">
    <property type="entry name" value="Vaccinia Virus protein VP39"/>
    <property type="match status" value="1"/>
</dbReference>
<dbReference type="NCBIfam" id="TIGR00027">
    <property type="entry name" value="mthyl_TIGR00027"/>
    <property type="match status" value="1"/>
</dbReference>
<dbReference type="Pfam" id="PF04072">
    <property type="entry name" value="LCM"/>
    <property type="match status" value="1"/>
</dbReference>
<evidence type="ECO:0008006" key="8">
    <source>
        <dbReference type="Google" id="ProtNLM"/>
    </source>
</evidence>
<dbReference type="GO" id="GO:0032259">
    <property type="term" value="P:methylation"/>
    <property type="evidence" value="ECO:0007669"/>
    <property type="project" value="UniProtKB-KW"/>
</dbReference>
<feature type="compositionally biased region" description="Polar residues" evidence="4">
    <location>
        <begin position="69"/>
        <end position="78"/>
    </location>
</feature>
<sequence>MSWRVDAPRRARTLQNDCDVELVTQDPFVASAKRRITEQREPPKRKAALTASCSGWSDRPVSTPAKDPSTATFSSAGGKTNANKQVMEVATGPAFTGRMCAASRWIESQRPDSLFSDPLGFNLAGIKGRQNAMGAWILVPRTRFGDDFLIEKYHSNGCRQLVLLGAGMDARAFRLNLPELEVFEIDQQTTFDVKEPLLAHERLTVKGRHALGVDFNVPGEKETWPEKLISAGFDVNIPTVWLLEGLVYYLPNSDFTLMQQQISTLSAPRSALFHDAVSRSYVDAKVVVAGEPFISGSDDYPRLWQKYGFGKNSRAINFEHIRVNRSTRKLDVSPGTSSEVDPARARGQLIVIFFHAEK</sequence>
<dbReference type="GO" id="GO:0008168">
    <property type="term" value="F:methyltransferase activity"/>
    <property type="evidence" value="ECO:0007669"/>
    <property type="project" value="UniProtKB-KW"/>
</dbReference>
<dbReference type="Proteomes" id="UP001190700">
    <property type="component" value="Unassembled WGS sequence"/>
</dbReference>
<comment type="similarity">
    <text evidence="1">Belongs to the UPF0677 family.</text>
</comment>